<dbReference type="EMBL" id="QMQV01000012">
    <property type="protein sequence ID" value="RLE50139.1"/>
    <property type="molecule type" value="Genomic_DNA"/>
</dbReference>
<gene>
    <name evidence="1" type="ORF">DRJ31_02375</name>
    <name evidence="2" type="ORF">DRJ33_02745</name>
</gene>
<protein>
    <submittedName>
        <fullName evidence="1">Cren protein</fullName>
    </submittedName>
</protein>
<name>A0A497ESF9_9CREN</name>
<organism evidence="1 4">
    <name type="scientific">Thermoproteota archaeon</name>
    <dbReference type="NCBI Taxonomy" id="2056631"/>
    <lineage>
        <taxon>Archaea</taxon>
        <taxon>Thermoproteota</taxon>
    </lineage>
</organism>
<sequence>MQQTPKPIKVKDIKDLGRFVASVLSFGQPAYLIHFEHNGKHIYGFLAVYHDYYNLYGLPLFYYYESDKQLNGNYLAVKMSDHEEVMITDGVKPGWLAAPIINLHSKPDFLMI</sequence>
<proteinExistence type="predicted"/>
<dbReference type="Proteomes" id="UP000278475">
    <property type="component" value="Unassembled WGS sequence"/>
</dbReference>
<dbReference type="AlphaFoldDB" id="A0A497ESF9"/>
<evidence type="ECO:0000313" key="2">
    <source>
        <dbReference type="EMBL" id="RLE52816.1"/>
    </source>
</evidence>
<dbReference type="EMBL" id="QMQX01000034">
    <property type="protein sequence ID" value="RLE52816.1"/>
    <property type="molecule type" value="Genomic_DNA"/>
</dbReference>
<evidence type="ECO:0000313" key="4">
    <source>
        <dbReference type="Proteomes" id="UP000278475"/>
    </source>
</evidence>
<dbReference type="Proteomes" id="UP000272051">
    <property type="component" value="Unassembled WGS sequence"/>
</dbReference>
<accession>A0A497ESF9</accession>
<evidence type="ECO:0000313" key="1">
    <source>
        <dbReference type="EMBL" id="RLE50139.1"/>
    </source>
</evidence>
<comment type="caution">
    <text evidence="1">The sequence shown here is derived from an EMBL/GenBank/DDBJ whole genome shotgun (WGS) entry which is preliminary data.</text>
</comment>
<evidence type="ECO:0000313" key="3">
    <source>
        <dbReference type="Proteomes" id="UP000272051"/>
    </source>
</evidence>
<reference evidence="3 4" key="1">
    <citation type="submission" date="2018-06" db="EMBL/GenBank/DDBJ databases">
        <title>Extensive metabolic versatility and redundancy in microbially diverse, dynamic hydrothermal sediments.</title>
        <authorList>
            <person name="Dombrowski N."/>
            <person name="Teske A."/>
            <person name="Baker B.J."/>
        </authorList>
    </citation>
    <scope>NUCLEOTIDE SEQUENCE [LARGE SCALE GENOMIC DNA]</scope>
    <source>
        <strain evidence="2">B34_G17</strain>
        <strain evidence="1">B66_G16</strain>
    </source>
</reference>